<dbReference type="InterPro" id="IPR050312">
    <property type="entry name" value="IolE/XylAMocC-like"/>
</dbReference>
<evidence type="ECO:0000313" key="3">
    <source>
        <dbReference type="EMBL" id="MRS61604.1"/>
    </source>
</evidence>
<reference evidence="3 4" key="1">
    <citation type="journal article" date="2018" name="Antonie Van Leeuwenhoek">
        <title>Larkinella terrae sp. nov., isolated from soil on Jeju Island, South Korea.</title>
        <authorList>
            <person name="Ten L.N."/>
            <person name="Jeon J."/>
            <person name="Park S.J."/>
            <person name="Park S."/>
            <person name="Lee S.Y."/>
            <person name="Kim M.K."/>
            <person name="Jung H.Y."/>
        </authorList>
    </citation>
    <scope>NUCLEOTIDE SEQUENCE [LARGE SCALE GENOMIC DNA]</scope>
    <source>
        <strain evidence="3 4">KCTC 52001</strain>
    </source>
</reference>
<comment type="caution">
    <text evidence="3">The sequence shown here is derived from an EMBL/GenBank/DDBJ whole genome shotgun (WGS) entry which is preliminary data.</text>
</comment>
<dbReference type="Pfam" id="PF01261">
    <property type="entry name" value="AP_endonuc_2"/>
    <property type="match status" value="1"/>
</dbReference>
<feature type="domain" description="Xylose isomerase-like TIM barrel" evidence="2">
    <location>
        <begin position="52"/>
        <end position="276"/>
    </location>
</feature>
<keyword evidence="1" id="KW-0732">Signal</keyword>
<keyword evidence="4" id="KW-1185">Reference proteome</keyword>
<dbReference type="PANTHER" id="PTHR12110:SF41">
    <property type="entry name" value="INOSOSE DEHYDRATASE"/>
    <property type="match status" value="1"/>
</dbReference>
<dbReference type="InterPro" id="IPR013022">
    <property type="entry name" value="Xyl_isomerase-like_TIM-brl"/>
</dbReference>
<name>A0A7K0EIJ0_9BACT</name>
<dbReference type="RefSeq" id="WP_154174992.1">
    <property type="nucleotide sequence ID" value="NZ_WJXZ01000005.1"/>
</dbReference>
<feature type="chain" id="PRO_5029725407" evidence="1">
    <location>
        <begin position="23"/>
        <end position="284"/>
    </location>
</feature>
<sequence>MKRMKNLLLVAGLLAFSTVVSVAQRNPEDKAGWKLGSQSYSFRLFSFAEAIRKIDSCGLKYVEAFPGQTIGGGVEGKMDYKMDGATRQAVKKLLKDKGLTLVAFGVVNAPNEADWKALFEFAKDMGILNINTEPKVEQMPYIARLADEYKINVALHNHPKPSHYWHPDSVLAVIGTSKYVGSCADIGHWVRSGLDPVDCLKKLQGHILGMHFKDVKKDSPDGKHHDVVWGNGDCKVDAVIAELKRQHFKGPISVEYEYHWENNGPEIAESVKYFRNAFSKSKVQ</sequence>
<dbReference type="OrthoDB" id="1121759at2"/>
<protein>
    <submittedName>
        <fullName evidence="3">TIM barrel protein</fullName>
    </submittedName>
</protein>
<dbReference type="SUPFAM" id="SSF51658">
    <property type="entry name" value="Xylose isomerase-like"/>
    <property type="match status" value="1"/>
</dbReference>
<gene>
    <name evidence="3" type="ORF">GJJ30_09920</name>
</gene>
<organism evidence="3 4">
    <name type="scientific">Larkinella terrae</name>
    <dbReference type="NCBI Taxonomy" id="2025311"/>
    <lineage>
        <taxon>Bacteria</taxon>
        <taxon>Pseudomonadati</taxon>
        <taxon>Bacteroidota</taxon>
        <taxon>Cytophagia</taxon>
        <taxon>Cytophagales</taxon>
        <taxon>Spirosomataceae</taxon>
        <taxon>Larkinella</taxon>
    </lineage>
</organism>
<accession>A0A7K0EIJ0</accession>
<proteinExistence type="predicted"/>
<dbReference type="AlphaFoldDB" id="A0A7K0EIJ0"/>
<dbReference type="InterPro" id="IPR036237">
    <property type="entry name" value="Xyl_isomerase-like_sf"/>
</dbReference>
<feature type="signal peptide" evidence="1">
    <location>
        <begin position="1"/>
        <end position="22"/>
    </location>
</feature>
<dbReference type="EMBL" id="WJXZ01000005">
    <property type="protein sequence ID" value="MRS61604.1"/>
    <property type="molecule type" value="Genomic_DNA"/>
</dbReference>
<evidence type="ECO:0000313" key="4">
    <source>
        <dbReference type="Proteomes" id="UP000441754"/>
    </source>
</evidence>
<evidence type="ECO:0000256" key="1">
    <source>
        <dbReference type="SAM" id="SignalP"/>
    </source>
</evidence>
<dbReference type="PANTHER" id="PTHR12110">
    <property type="entry name" value="HYDROXYPYRUVATE ISOMERASE"/>
    <property type="match status" value="1"/>
</dbReference>
<dbReference type="Proteomes" id="UP000441754">
    <property type="component" value="Unassembled WGS sequence"/>
</dbReference>
<evidence type="ECO:0000259" key="2">
    <source>
        <dbReference type="Pfam" id="PF01261"/>
    </source>
</evidence>
<dbReference type="Gene3D" id="3.20.20.150">
    <property type="entry name" value="Divalent-metal-dependent TIM barrel enzymes"/>
    <property type="match status" value="1"/>
</dbReference>